<dbReference type="Proteomes" id="UP000233551">
    <property type="component" value="Unassembled WGS sequence"/>
</dbReference>
<gene>
    <name evidence="2" type="ORF">CRG98_044845</name>
</gene>
<feature type="region of interest" description="Disordered" evidence="1">
    <location>
        <begin position="19"/>
        <end position="68"/>
    </location>
</feature>
<organism evidence="2 3">
    <name type="scientific">Punica granatum</name>
    <name type="common">Pomegranate</name>
    <dbReference type="NCBI Taxonomy" id="22663"/>
    <lineage>
        <taxon>Eukaryota</taxon>
        <taxon>Viridiplantae</taxon>
        <taxon>Streptophyta</taxon>
        <taxon>Embryophyta</taxon>
        <taxon>Tracheophyta</taxon>
        <taxon>Spermatophyta</taxon>
        <taxon>Magnoliopsida</taxon>
        <taxon>eudicotyledons</taxon>
        <taxon>Gunneridae</taxon>
        <taxon>Pentapetalae</taxon>
        <taxon>rosids</taxon>
        <taxon>malvids</taxon>
        <taxon>Myrtales</taxon>
        <taxon>Lythraceae</taxon>
        <taxon>Punica</taxon>
    </lineage>
</organism>
<comment type="caution">
    <text evidence="2">The sequence shown here is derived from an EMBL/GenBank/DDBJ whole genome shotgun (WGS) entry which is preliminary data.</text>
</comment>
<dbReference type="EMBL" id="PGOL01005711">
    <property type="protein sequence ID" value="PKI34764.1"/>
    <property type="molecule type" value="Genomic_DNA"/>
</dbReference>
<evidence type="ECO:0000313" key="2">
    <source>
        <dbReference type="EMBL" id="PKI34764.1"/>
    </source>
</evidence>
<sequence>MTLASRTITSKGFLTTFTLPREEALQTESSDSPGRFPDSFPRATRQEGSDPRRGDRHRLEEAQESLGRASWRSAVSLFGLLGSMTLSSSLIKPSLGAESL</sequence>
<name>A0A2I0HSU0_PUNGR</name>
<evidence type="ECO:0000313" key="3">
    <source>
        <dbReference type="Proteomes" id="UP000233551"/>
    </source>
</evidence>
<proteinExistence type="predicted"/>
<keyword evidence="3" id="KW-1185">Reference proteome</keyword>
<reference evidence="2 3" key="1">
    <citation type="submission" date="2017-11" db="EMBL/GenBank/DDBJ databases">
        <title>De-novo sequencing of pomegranate (Punica granatum L.) genome.</title>
        <authorList>
            <person name="Akparov Z."/>
            <person name="Amiraslanov A."/>
            <person name="Hajiyeva S."/>
            <person name="Abbasov M."/>
            <person name="Kaur K."/>
            <person name="Hamwieh A."/>
            <person name="Solovyev V."/>
            <person name="Salamov A."/>
            <person name="Braich B."/>
            <person name="Kosarev P."/>
            <person name="Mahmoud A."/>
            <person name="Hajiyev E."/>
            <person name="Babayeva S."/>
            <person name="Izzatullayeva V."/>
            <person name="Mammadov A."/>
            <person name="Mammadov A."/>
            <person name="Sharifova S."/>
            <person name="Ojaghi J."/>
            <person name="Eynullazada K."/>
            <person name="Bayramov B."/>
            <person name="Abdulazimova A."/>
            <person name="Shahmuradov I."/>
        </authorList>
    </citation>
    <scope>NUCLEOTIDE SEQUENCE [LARGE SCALE GENOMIC DNA]</scope>
    <source>
        <strain evidence="3">cv. AG2017</strain>
        <tissue evidence="2">Leaf</tissue>
    </source>
</reference>
<feature type="compositionally biased region" description="Basic and acidic residues" evidence="1">
    <location>
        <begin position="44"/>
        <end position="61"/>
    </location>
</feature>
<protein>
    <submittedName>
        <fullName evidence="2">Uncharacterized protein</fullName>
    </submittedName>
</protein>
<accession>A0A2I0HSU0</accession>
<dbReference type="AlphaFoldDB" id="A0A2I0HSU0"/>
<evidence type="ECO:0000256" key="1">
    <source>
        <dbReference type="SAM" id="MobiDB-lite"/>
    </source>
</evidence>